<proteinExistence type="predicted"/>
<sequence length="140" mass="16828">MKKIVIKDKYSEIEKIFEVLAEFVFKSSDSFDQIEFARYEKREDDTSKYIYSYLTEGVPTKVPCFSTLEMVKVIEEIFKVSYKNYDMTSIILWLKEPVLDEESDKKVIAYKITRENKLTKKNIIKFYQEDDDDYDYDLLL</sequence>
<evidence type="ECO:0000313" key="2">
    <source>
        <dbReference type="Proteomes" id="UP001140817"/>
    </source>
</evidence>
<dbReference type="EMBL" id="JANKBY010000137">
    <property type="protein sequence ID" value="MCR1823392.1"/>
    <property type="molecule type" value="Genomic_DNA"/>
</dbReference>
<reference evidence="1" key="1">
    <citation type="submission" date="2022-07" db="EMBL/GenBank/DDBJ databases">
        <title>Enhanced cultured diversity of the mouse gut microbiota enables custom-made synthetic communities.</title>
        <authorList>
            <person name="Afrizal A."/>
        </authorList>
    </citation>
    <scope>NUCLEOTIDE SEQUENCE</scope>
    <source>
        <strain evidence="1">DSM 29186</strain>
    </source>
</reference>
<comment type="caution">
    <text evidence="1">The sequence shown here is derived from an EMBL/GenBank/DDBJ whole genome shotgun (WGS) entry which is preliminary data.</text>
</comment>
<evidence type="ECO:0000313" key="1">
    <source>
        <dbReference type="EMBL" id="MCR1823392.1"/>
    </source>
</evidence>
<keyword evidence="2" id="KW-1185">Reference proteome</keyword>
<protein>
    <submittedName>
        <fullName evidence="1">Uncharacterized protein</fullName>
    </submittedName>
</protein>
<gene>
    <name evidence="1" type="ORF">NSA58_11390</name>
</gene>
<dbReference type="Proteomes" id="UP001140817">
    <property type="component" value="Unassembled WGS sequence"/>
</dbReference>
<accession>A0A9X2MCP0</accession>
<organism evidence="1 2">
    <name type="scientific">Terrisporobacter muris</name>
    <dbReference type="NCBI Taxonomy" id="2963284"/>
    <lineage>
        <taxon>Bacteria</taxon>
        <taxon>Bacillati</taxon>
        <taxon>Bacillota</taxon>
        <taxon>Clostridia</taxon>
        <taxon>Peptostreptococcales</taxon>
        <taxon>Peptostreptococcaceae</taxon>
        <taxon>Terrisporobacter</taxon>
    </lineage>
</organism>
<dbReference type="AlphaFoldDB" id="A0A9X2MCP0"/>
<dbReference type="RefSeq" id="WP_257560478.1">
    <property type="nucleotide sequence ID" value="NZ_JANKBY010000137.1"/>
</dbReference>
<name>A0A9X2MCP0_9FIRM</name>